<protein>
    <recommendedName>
        <fullName evidence="7">Endoplasmic reticulum-Golgi intermediate compartment protein 3</fullName>
    </recommendedName>
</protein>
<dbReference type="GO" id="GO:0030134">
    <property type="term" value="C:COPII-coated ER to Golgi transport vesicle"/>
    <property type="evidence" value="ECO:0007669"/>
    <property type="project" value="TreeGrafter"/>
</dbReference>
<accession>A0A1I7S9R6</accession>
<proteinExistence type="inferred from homology"/>
<evidence type="ECO:0000259" key="10">
    <source>
        <dbReference type="Pfam" id="PF13850"/>
    </source>
</evidence>
<keyword evidence="5 8" id="KW-1133">Transmembrane helix</keyword>
<comment type="subcellular location">
    <subcellularLocation>
        <location evidence="2">Endoplasmic reticulum-Golgi intermediate compartment membrane</location>
        <topology evidence="2">Multi-pass membrane protein</topology>
    </subcellularLocation>
    <subcellularLocation>
        <location evidence="1">Golgi apparatus</location>
        <location evidence="1">cis-Golgi network membrane</location>
        <topology evidence="1">Multi-pass membrane protein</topology>
    </subcellularLocation>
</comment>
<dbReference type="Proteomes" id="UP000659654">
    <property type="component" value="Unassembled WGS sequence"/>
</dbReference>
<evidence type="ECO:0000256" key="3">
    <source>
        <dbReference type="ARBA" id="ARBA00005648"/>
    </source>
</evidence>
<dbReference type="Pfam" id="PF13850">
    <property type="entry name" value="ERGIC_N"/>
    <property type="match status" value="1"/>
</dbReference>
<evidence type="ECO:0000256" key="5">
    <source>
        <dbReference type="ARBA" id="ARBA00022989"/>
    </source>
</evidence>
<evidence type="ECO:0000256" key="2">
    <source>
        <dbReference type="ARBA" id="ARBA00004457"/>
    </source>
</evidence>
<dbReference type="GO" id="GO:0005789">
    <property type="term" value="C:endoplasmic reticulum membrane"/>
    <property type="evidence" value="ECO:0007669"/>
    <property type="project" value="TreeGrafter"/>
</dbReference>
<evidence type="ECO:0000256" key="8">
    <source>
        <dbReference type="SAM" id="Phobius"/>
    </source>
</evidence>
<name>A0A1I7S9R6_BURXY</name>
<dbReference type="Proteomes" id="UP000095284">
    <property type="component" value="Unplaced"/>
</dbReference>
<dbReference type="GO" id="GO:0033116">
    <property type="term" value="C:endoplasmic reticulum-Golgi intermediate compartment membrane"/>
    <property type="evidence" value="ECO:0007669"/>
    <property type="project" value="UniProtKB-SubCell"/>
</dbReference>
<dbReference type="GO" id="GO:0006890">
    <property type="term" value="P:retrograde vesicle-mediated transport, Golgi to endoplasmic reticulum"/>
    <property type="evidence" value="ECO:0007669"/>
    <property type="project" value="TreeGrafter"/>
</dbReference>
<sequence length="375" mass="41438">MSLSDFSRFDVYSKPLDDFRVKTSFGGVVSIISFAVIFLLFLGESINYFTVQIVEELYVDSTSADLRVDIHFDITFPKLPCAFLTIDVMDVGGASQHDVKDDIFKLRLDKDGQNITGAAPIKQGINVNGTKDLAPATKEPLCGSCYGAADGCCNTCDDVKQAYEIRGWTIDDITAIEQCKNDEFVQEMTKHKDEGCRIYGHVDVAKVEGNFHIAPGSSVSAQRTHFHDLHSMSAGSFDTTHTINKLSFGKPYPGKDYPLNGLTFISPKGGIMHQYFVKVVPTMFVYGVTKPGVEEYSYQFSVTRNTKDITSGQPGLPGIFVQYSFSPLLVKYEERKQALSQFLVSLCAIIGGVYTVASLVDSLIYSSTRVLRKMT</sequence>
<dbReference type="InterPro" id="IPR045888">
    <property type="entry name" value="Erv"/>
</dbReference>
<dbReference type="InterPro" id="IPR039542">
    <property type="entry name" value="Erv_N"/>
</dbReference>
<feature type="domain" description="Endoplasmic reticulum vesicle transporter C-terminal" evidence="9">
    <location>
        <begin position="145"/>
        <end position="361"/>
    </location>
</feature>
<dbReference type="InterPro" id="IPR012936">
    <property type="entry name" value="Erv_C"/>
</dbReference>
<dbReference type="OrthoDB" id="270930at2759"/>
<dbReference type="WBParaSite" id="BXY_0976300.1">
    <property type="protein sequence ID" value="BXY_0976300.1"/>
    <property type="gene ID" value="BXY_0976300"/>
</dbReference>
<dbReference type="Pfam" id="PF07970">
    <property type="entry name" value="COPIIcoated_ERV"/>
    <property type="match status" value="1"/>
</dbReference>
<evidence type="ECO:0000259" key="9">
    <source>
        <dbReference type="Pfam" id="PF07970"/>
    </source>
</evidence>
<dbReference type="EMBL" id="CAJFDI010000006">
    <property type="protein sequence ID" value="CAD5233788.1"/>
    <property type="molecule type" value="Genomic_DNA"/>
</dbReference>
<feature type="transmembrane region" description="Helical" evidence="8">
    <location>
        <begin position="342"/>
        <end position="365"/>
    </location>
</feature>
<comment type="similarity">
    <text evidence="3">Belongs to the ERGIC family.</text>
</comment>
<evidence type="ECO:0000256" key="1">
    <source>
        <dbReference type="ARBA" id="ARBA00004257"/>
    </source>
</evidence>
<evidence type="ECO:0000313" key="11">
    <source>
        <dbReference type="EMBL" id="CAD5233788.1"/>
    </source>
</evidence>
<dbReference type="eggNOG" id="KOG2667">
    <property type="taxonomic scope" value="Eukaryota"/>
</dbReference>
<gene>
    <name evidence="11" type="ORF">BXYJ_LOCUS13879</name>
</gene>
<reference evidence="11" key="2">
    <citation type="submission" date="2020-09" db="EMBL/GenBank/DDBJ databases">
        <authorList>
            <person name="Kikuchi T."/>
        </authorList>
    </citation>
    <scope>NUCLEOTIDE SEQUENCE</scope>
    <source>
        <strain evidence="11">Ka4C1</strain>
    </source>
</reference>
<dbReference type="GO" id="GO:0000139">
    <property type="term" value="C:Golgi membrane"/>
    <property type="evidence" value="ECO:0007669"/>
    <property type="project" value="TreeGrafter"/>
</dbReference>
<dbReference type="Proteomes" id="UP000582659">
    <property type="component" value="Unassembled WGS sequence"/>
</dbReference>
<evidence type="ECO:0000256" key="4">
    <source>
        <dbReference type="ARBA" id="ARBA00022692"/>
    </source>
</evidence>
<dbReference type="EMBL" id="CAJFCV020000006">
    <property type="protein sequence ID" value="CAG9129190.1"/>
    <property type="molecule type" value="Genomic_DNA"/>
</dbReference>
<keyword evidence="13" id="KW-1185">Reference proteome</keyword>
<organism evidence="12 14">
    <name type="scientific">Bursaphelenchus xylophilus</name>
    <name type="common">Pinewood nematode worm</name>
    <name type="synonym">Aphelenchoides xylophilus</name>
    <dbReference type="NCBI Taxonomy" id="6326"/>
    <lineage>
        <taxon>Eukaryota</taxon>
        <taxon>Metazoa</taxon>
        <taxon>Ecdysozoa</taxon>
        <taxon>Nematoda</taxon>
        <taxon>Chromadorea</taxon>
        <taxon>Rhabditida</taxon>
        <taxon>Tylenchina</taxon>
        <taxon>Tylenchomorpha</taxon>
        <taxon>Aphelenchoidea</taxon>
        <taxon>Aphelenchoididae</taxon>
        <taxon>Bursaphelenchus</taxon>
    </lineage>
</organism>
<dbReference type="AlphaFoldDB" id="A0A1I7S9R6"/>
<evidence type="ECO:0000256" key="7">
    <source>
        <dbReference type="ARBA" id="ARBA00040493"/>
    </source>
</evidence>
<dbReference type="PANTHER" id="PTHR10984">
    <property type="entry name" value="ENDOPLASMIC RETICULUM-GOLGI INTERMEDIATE COMPARTMENT PROTEIN"/>
    <property type="match status" value="1"/>
</dbReference>
<evidence type="ECO:0000256" key="6">
    <source>
        <dbReference type="ARBA" id="ARBA00023136"/>
    </source>
</evidence>
<feature type="transmembrane region" description="Helical" evidence="8">
    <location>
        <begin position="21"/>
        <end position="42"/>
    </location>
</feature>
<dbReference type="PANTHER" id="PTHR10984:SF25">
    <property type="entry name" value="ENDOPLASMIC RETICULUM-GOLGI INTERMEDIATE COMPARTMENT PROTEIN 3"/>
    <property type="match status" value="1"/>
</dbReference>
<reference evidence="14" key="1">
    <citation type="submission" date="2016-11" db="UniProtKB">
        <authorList>
            <consortium name="WormBaseParasite"/>
        </authorList>
    </citation>
    <scope>IDENTIFICATION</scope>
</reference>
<keyword evidence="4 8" id="KW-0812">Transmembrane</keyword>
<evidence type="ECO:0000313" key="13">
    <source>
        <dbReference type="Proteomes" id="UP000659654"/>
    </source>
</evidence>
<evidence type="ECO:0000313" key="14">
    <source>
        <dbReference type="WBParaSite" id="BXY_0976300.1"/>
    </source>
</evidence>
<feature type="domain" description="Endoplasmic reticulum vesicle transporter N-terminal" evidence="10">
    <location>
        <begin position="7"/>
        <end position="96"/>
    </location>
</feature>
<keyword evidence="6 8" id="KW-0472">Membrane</keyword>
<evidence type="ECO:0000313" key="12">
    <source>
        <dbReference type="Proteomes" id="UP000095284"/>
    </source>
</evidence>
<dbReference type="GO" id="GO:0006888">
    <property type="term" value="P:endoplasmic reticulum to Golgi vesicle-mediated transport"/>
    <property type="evidence" value="ECO:0007669"/>
    <property type="project" value="TreeGrafter"/>
</dbReference>